<proteinExistence type="inferred from homology"/>
<dbReference type="Gene3D" id="1.10.3210.30">
    <property type="match status" value="1"/>
</dbReference>
<dbReference type="NCBIfam" id="TIGR02621">
    <property type="entry name" value="cas3_GSU0051"/>
    <property type="match status" value="1"/>
</dbReference>
<feature type="domain" description="HD Cas3-type" evidence="9">
    <location>
        <begin position="583"/>
        <end position="745"/>
    </location>
</feature>
<dbReference type="Pfam" id="PF00270">
    <property type="entry name" value="DEAD"/>
    <property type="match status" value="1"/>
</dbReference>
<dbReference type="InterPro" id="IPR054712">
    <property type="entry name" value="Cas3-like_dom"/>
</dbReference>
<dbReference type="InterPro" id="IPR013444">
    <property type="entry name" value="Helicase_Cas3_CRISPR-ass_Anaes"/>
</dbReference>
<evidence type="ECO:0000256" key="3">
    <source>
        <dbReference type="ARBA" id="ARBA00022723"/>
    </source>
</evidence>
<protein>
    <submittedName>
        <fullName evidence="10">Type I-U CRISPR-associated helicase/endonuclease Cas3</fullName>
    </submittedName>
</protein>
<dbReference type="InterPro" id="IPR011545">
    <property type="entry name" value="DEAD/DEAH_box_helicase_dom"/>
</dbReference>
<gene>
    <name evidence="10" type="ORF">BWK72_17385</name>
</gene>
<keyword evidence="4" id="KW-0547">Nucleotide-binding</keyword>
<reference evidence="10 11" key="1">
    <citation type="submission" date="2017-01" db="EMBL/GenBank/DDBJ databases">
        <title>Novel large sulfur bacteria in the metagenomes of groundwater-fed chemosynthetic microbial mats in the Lake Huron basin.</title>
        <authorList>
            <person name="Sharrar A.M."/>
            <person name="Flood B.E."/>
            <person name="Bailey J.V."/>
            <person name="Jones D.S."/>
            <person name="Biddanda B."/>
            <person name="Ruberg S.A."/>
            <person name="Marcus D.N."/>
            <person name="Dick G.J."/>
        </authorList>
    </citation>
    <scope>NUCLEOTIDE SEQUENCE [LARGE SCALE GENOMIC DNA]</scope>
    <source>
        <strain evidence="10">A7</strain>
    </source>
</reference>
<sequence length="763" mass="83104">MQKQYFADFYEGVHGYAPFPWQVRLAERAAMGVWPDALNLPTSSGKTAVLDVWLWAHAAGIPGTPRRLYYVIDRRLLVDAVADYAQDLFERSGAVGNVVRLRGGMGATEDTWMLNPGGLTVISTTLDQLGSRLLCRAYGSSRWTAPVHAGLVGNDALIVIDEAHLVEPFRQTLQRVARFRRQATQPVATPWHVLTMTATPFGSTVDVLALSDADKAHPLLNRRLTASKQARLLNGKSSDLATEAIRLRDGGAGVVGIVVNMVDTAREVYRTLSAKGECLLVIGRARPVERDLLALEIMARAGTGTRGQGRAPLYVVATQTIEVGLDLDFDALVSELAPVSALRQRFGRLDRLGELGTSHASVVKVPAAKWPYAKEQLDDAWTWLEARAIKVGKLAKVADMGIGAQGATPAEPVLRSAVLGWPDLALLFDPAMTIDITPYLHGEKRSTEAFVAWRSALDTLPPDAWAEAMEASPPLGLELMPIPLHTLKRWLSGAESVASDLESTPEPEDFKPRTLPAQVLRWDGESAELVEVSALRTSDTVVLPASAGGCDRFGWYPQSKAVVRDLFEEGLVTVPSWTGSNERTRWAVGLADHMAGVGKAAAHFADACGLPSDMVAQLNEAGRLHDLGKNDPRFQLMLGAFDGPLLAKSGSHEVAVARKLAGLPRGWRHELASVAQRLDLDPLVRYLVGSHHGRGRPWQPATPDPQLWHQAQASHWPTLAADLQNRYGFWGLCYLEAILRLGDWARSVEEQTTAQHQDAQDAA</sequence>
<dbReference type="InterPro" id="IPR006483">
    <property type="entry name" value="CRISPR-assoc_Cas3_HD"/>
</dbReference>
<comment type="caution">
    <text evidence="10">The sequence shown here is derived from an EMBL/GenBank/DDBJ whole genome shotgun (WGS) entry which is preliminary data.</text>
</comment>
<dbReference type="EMBL" id="MTEI01000017">
    <property type="protein sequence ID" value="OQW86389.1"/>
    <property type="molecule type" value="Genomic_DNA"/>
</dbReference>
<evidence type="ECO:0000313" key="11">
    <source>
        <dbReference type="Proteomes" id="UP000192505"/>
    </source>
</evidence>
<keyword evidence="10" id="KW-0540">Nuclease</keyword>
<dbReference type="Pfam" id="PF22590">
    <property type="entry name" value="Cas3-like_C_2"/>
    <property type="match status" value="1"/>
</dbReference>
<dbReference type="GO" id="GO:0005524">
    <property type="term" value="F:ATP binding"/>
    <property type="evidence" value="ECO:0007669"/>
    <property type="project" value="UniProtKB-KW"/>
</dbReference>
<evidence type="ECO:0000256" key="7">
    <source>
        <dbReference type="ARBA" id="ARBA00022840"/>
    </source>
</evidence>
<dbReference type="GO" id="GO:0046872">
    <property type="term" value="F:metal ion binding"/>
    <property type="evidence" value="ECO:0007669"/>
    <property type="project" value="UniProtKB-KW"/>
</dbReference>
<name>A0A1W9KQD3_9BURK</name>
<dbReference type="GO" id="GO:0003676">
    <property type="term" value="F:nucleic acid binding"/>
    <property type="evidence" value="ECO:0007669"/>
    <property type="project" value="InterPro"/>
</dbReference>
<organism evidence="10 11">
    <name type="scientific">Rhodoferax ferrireducens</name>
    <dbReference type="NCBI Taxonomy" id="192843"/>
    <lineage>
        <taxon>Bacteria</taxon>
        <taxon>Pseudomonadati</taxon>
        <taxon>Pseudomonadota</taxon>
        <taxon>Betaproteobacteria</taxon>
        <taxon>Burkholderiales</taxon>
        <taxon>Comamonadaceae</taxon>
        <taxon>Rhodoferax</taxon>
    </lineage>
</organism>
<keyword evidence="5" id="KW-0378">Hydrolase</keyword>
<dbReference type="InterPro" id="IPR038257">
    <property type="entry name" value="CRISPR-assoc_Cas3_HD_sf"/>
</dbReference>
<keyword evidence="7" id="KW-0067">ATP-binding</keyword>
<evidence type="ECO:0000256" key="6">
    <source>
        <dbReference type="ARBA" id="ARBA00022806"/>
    </source>
</evidence>
<dbReference type="GO" id="GO:0004386">
    <property type="term" value="F:helicase activity"/>
    <property type="evidence" value="ECO:0007669"/>
    <property type="project" value="UniProtKB-KW"/>
</dbReference>
<comment type="similarity">
    <text evidence="1">In the N-terminal section; belongs to the CRISPR-associated nuclease Cas3-HD family.</text>
</comment>
<evidence type="ECO:0000256" key="1">
    <source>
        <dbReference type="ARBA" id="ARBA00006847"/>
    </source>
</evidence>
<evidence type="ECO:0000259" key="9">
    <source>
        <dbReference type="PROSITE" id="PS51643"/>
    </source>
</evidence>
<keyword evidence="6" id="KW-0347">Helicase</keyword>
<dbReference type="AlphaFoldDB" id="A0A1W9KQD3"/>
<dbReference type="InterPro" id="IPR027417">
    <property type="entry name" value="P-loop_NTPase"/>
</dbReference>
<comment type="similarity">
    <text evidence="2">In the central section; belongs to the CRISPR-associated helicase Cas3 family.</text>
</comment>
<keyword evidence="10" id="KW-0255">Endonuclease</keyword>
<keyword evidence="8" id="KW-0051">Antiviral defense</keyword>
<dbReference type="GO" id="GO:0016787">
    <property type="term" value="F:hydrolase activity"/>
    <property type="evidence" value="ECO:0007669"/>
    <property type="project" value="UniProtKB-KW"/>
</dbReference>
<evidence type="ECO:0000256" key="8">
    <source>
        <dbReference type="ARBA" id="ARBA00023118"/>
    </source>
</evidence>
<dbReference type="GO" id="GO:0051607">
    <property type="term" value="P:defense response to virus"/>
    <property type="evidence" value="ECO:0007669"/>
    <property type="project" value="UniProtKB-KW"/>
</dbReference>
<dbReference type="GO" id="GO:0004519">
    <property type="term" value="F:endonuclease activity"/>
    <property type="evidence" value="ECO:0007669"/>
    <property type="project" value="UniProtKB-KW"/>
</dbReference>
<dbReference type="Gene3D" id="3.40.50.300">
    <property type="entry name" value="P-loop containing nucleotide triphosphate hydrolases"/>
    <property type="match status" value="1"/>
</dbReference>
<evidence type="ECO:0000313" key="10">
    <source>
        <dbReference type="EMBL" id="OQW86389.1"/>
    </source>
</evidence>
<evidence type="ECO:0000256" key="4">
    <source>
        <dbReference type="ARBA" id="ARBA00022741"/>
    </source>
</evidence>
<dbReference type="Proteomes" id="UP000192505">
    <property type="component" value="Unassembled WGS sequence"/>
</dbReference>
<evidence type="ECO:0000256" key="2">
    <source>
        <dbReference type="ARBA" id="ARBA00009046"/>
    </source>
</evidence>
<dbReference type="SUPFAM" id="SSF52540">
    <property type="entry name" value="P-loop containing nucleoside triphosphate hydrolases"/>
    <property type="match status" value="1"/>
</dbReference>
<accession>A0A1W9KQD3</accession>
<keyword evidence="3" id="KW-0479">Metal-binding</keyword>
<dbReference type="PROSITE" id="PS51643">
    <property type="entry name" value="HD_CAS3"/>
    <property type="match status" value="1"/>
</dbReference>
<evidence type="ECO:0000256" key="5">
    <source>
        <dbReference type="ARBA" id="ARBA00022801"/>
    </source>
</evidence>